<dbReference type="EC" id="6.3.2.-" evidence="3"/>
<keyword evidence="3" id="KW-0436">Ligase</keyword>
<dbReference type="GO" id="GO:0016874">
    <property type="term" value="F:ligase activity"/>
    <property type="evidence" value="ECO:0007669"/>
    <property type="project" value="UniProtKB-KW"/>
</dbReference>
<dbReference type="EMBL" id="CQQC01002628">
    <property type="protein sequence ID" value="CNX02977.1"/>
    <property type="molecule type" value="Genomic_DNA"/>
</dbReference>
<reference evidence="5 6" key="1">
    <citation type="submission" date="2015-03" db="EMBL/GenBank/DDBJ databases">
        <authorList>
            <consortium name="Pathogen Informatics"/>
        </authorList>
    </citation>
    <scope>NUCLEOTIDE SEQUENCE [LARGE SCALE GENOMIC DNA]</scope>
    <source>
        <strain evidence="2 7">C09601061</strain>
        <strain evidence="3 6">D00501624</strain>
        <strain evidence="5">N09902308</strain>
    </source>
</reference>
<gene>
    <name evidence="3" type="primary">mbtB_2</name>
    <name evidence="2" type="ORF">ERS007657_03144</name>
    <name evidence="3" type="ORF">ERS007661_04420</name>
    <name evidence="4" type="ORF">ERS007739_03302</name>
</gene>
<dbReference type="Gene3D" id="3.40.50.1820">
    <property type="entry name" value="alpha/beta hydrolase"/>
    <property type="match status" value="1"/>
</dbReference>
<sequence>MRIRANIHAVGGNRDHRISREMLTSWETHTSGRFTLSHFDGGHFYLNDHLDAVARMVSADVR</sequence>
<evidence type="ECO:0000313" key="7">
    <source>
        <dbReference type="Proteomes" id="UP000046680"/>
    </source>
</evidence>
<name>A0A655FZ56_MYCTX</name>
<protein>
    <submittedName>
        <fullName evidence="3">Phenyloxazoline synthase</fullName>
        <ecNumber evidence="3">6.3.2.-</ecNumber>
    </submittedName>
</protein>
<proteinExistence type="predicted"/>
<dbReference type="Proteomes" id="UP000046680">
    <property type="component" value="Unassembled WGS sequence"/>
</dbReference>
<dbReference type="Proteomes" id="UP000039021">
    <property type="component" value="Unassembled WGS sequence"/>
</dbReference>
<evidence type="ECO:0000313" key="2">
    <source>
        <dbReference type="EMBL" id="CFR94414.1"/>
    </source>
</evidence>
<feature type="domain" description="Thioesterase" evidence="1">
    <location>
        <begin position="4"/>
        <end position="59"/>
    </location>
</feature>
<evidence type="ECO:0000259" key="1">
    <source>
        <dbReference type="Pfam" id="PF00975"/>
    </source>
</evidence>
<dbReference type="SUPFAM" id="SSF53474">
    <property type="entry name" value="alpha/beta-Hydrolases"/>
    <property type="match status" value="1"/>
</dbReference>
<accession>A0A655FZ56</accession>
<reference evidence="4" key="2">
    <citation type="submission" date="2015-03" db="EMBL/GenBank/DDBJ databases">
        <authorList>
            <consortium name="Pathogen Informatics"/>
            <person name="Murphy D."/>
        </authorList>
    </citation>
    <scope>NUCLEOTIDE SEQUENCE</scope>
    <source>
        <strain evidence="4">N09902308</strain>
    </source>
</reference>
<organism evidence="3 6">
    <name type="scientific">Mycobacterium tuberculosis</name>
    <dbReference type="NCBI Taxonomy" id="1773"/>
    <lineage>
        <taxon>Bacteria</taxon>
        <taxon>Bacillati</taxon>
        <taxon>Actinomycetota</taxon>
        <taxon>Actinomycetes</taxon>
        <taxon>Mycobacteriales</taxon>
        <taxon>Mycobacteriaceae</taxon>
        <taxon>Mycobacterium</taxon>
        <taxon>Mycobacterium tuberculosis complex</taxon>
    </lineage>
</organism>
<dbReference type="InterPro" id="IPR029058">
    <property type="entry name" value="AB_hydrolase_fold"/>
</dbReference>
<evidence type="ECO:0000313" key="3">
    <source>
        <dbReference type="EMBL" id="CNX02977.1"/>
    </source>
</evidence>
<dbReference type="Pfam" id="PF00975">
    <property type="entry name" value="Thioesterase"/>
    <property type="match status" value="1"/>
</dbReference>
<dbReference type="EMBL" id="CGCX01001417">
    <property type="protein sequence ID" value="CFR94414.1"/>
    <property type="molecule type" value="Genomic_DNA"/>
</dbReference>
<dbReference type="EMBL" id="CSBK01001684">
    <property type="protein sequence ID" value="COZ01438.1"/>
    <property type="molecule type" value="Genomic_DNA"/>
</dbReference>
<evidence type="ECO:0000313" key="4">
    <source>
        <dbReference type="EMBL" id="COZ01438.1"/>
    </source>
</evidence>
<dbReference type="InterPro" id="IPR001031">
    <property type="entry name" value="Thioesterase"/>
</dbReference>
<dbReference type="Proteomes" id="UP000039217">
    <property type="component" value="Unassembled WGS sequence"/>
</dbReference>
<evidence type="ECO:0000313" key="6">
    <source>
        <dbReference type="Proteomes" id="UP000039217"/>
    </source>
</evidence>
<evidence type="ECO:0000313" key="5">
    <source>
        <dbReference type="Proteomes" id="UP000039021"/>
    </source>
</evidence>
<dbReference type="AlphaFoldDB" id="A0A655FZ56"/>